<dbReference type="GO" id="GO:0003886">
    <property type="term" value="F:DNA (cytosine-5-)-methyltransferase activity"/>
    <property type="evidence" value="ECO:0007669"/>
    <property type="project" value="UniProtKB-EC"/>
</dbReference>
<dbReference type="GO" id="GO:0003677">
    <property type="term" value="F:DNA binding"/>
    <property type="evidence" value="ECO:0007669"/>
    <property type="project" value="TreeGrafter"/>
</dbReference>
<keyword evidence="2 6" id="KW-0808">Transferase</keyword>
<protein>
    <recommendedName>
        <fullName evidence="8">Cytosine-specific methyltransferase</fullName>
        <ecNumber evidence="8">2.1.1.37</ecNumber>
    </recommendedName>
</protein>
<sequence length="391" mass="44389">MGFTHIDCFSGPGGICTGLHAAGFETKVAIEFIKSCVDTYSKNHPEVHVIHSDIRNVSKEQILPFIPKGGIDLVTSGMPCETFSTAGNTSRSFYDDRQFLFREGIRIAEIVNAKLILFENVPAITTKTVSKDSNELIVSVLKEELKEAGYGNLKEFVLCATDFGVPQTRKRFFILASKNPTTELSAPTPTCKKTVTVQDAFAGLKNVIPNSNQEETEYSNSSSMFEKLMRDDDFWRRTNPQPDKVTYQMPMKHRACTLKRFELLNPGDSLKDLFDRYEGAEREELQKQRILPKKMFIKRNYRLVSSEPSPTVTSHCLDEFVHPKYNRALTVRECARLQSFPDSYDFCGGPYITPHLHNNIQDKYEQIGDAVPPLLAYAWGIKINEILENYK</sequence>
<dbReference type="InterPro" id="IPR029063">
    <property type="entry name" value="SAM-dependent_MTases_sf"/>
</dbReference>
<keyword evidence="3 6" id="KW-0949">S-adenosyl-L-methionine</keyword>
<dbReference type="EMBL" id="CP002631">
    <property type="protein sequence ID" value="AEB13651.1"/>
    <property type="molecule type" value="Genomic_DNA"/>
</dbReference>
<dbReference type="InterPro" id="IPR001525">
    <property type="entry name" value="C5_MeTfrase"/>
</dbReference>
<accession>F2NVE1</accession>
<dbReference type="GO" id="GO:0032259">
    <property type="term" value="P:methylation"/>
    <property type="evidence" value="ECO:0007669"/>
    <property type="project" value="UniProtKB-KW"/>
</dbReference>
<dbReference type="GO" id="GO:0044027">
    <property type="term" value="P:negative regulation of gene expression via chromosomal CpG island methylation"/>
    <property type="evidence" value="ECO:0007669"/>
    <property type="project" value="TreeGrafter"/>
</dbReference>
<dbReference type="PANTHER" id="PTHR10629">
    <property type="entry name" value="CYTOSINE-SPECIFIC METHYLTRANSFERASE"/>
    <property type="match status" value="1"/>
</dbReference>
<dbReference type="Pfam" id="PF00145">
    <property type="entry name" value="DNA_methylase"/>
    <property type="match status" value="1"/>
</dbReference>
<dbReference type="InterPro" id="IPR050390">
    <property type="entry name" value="C5-Methyltransferase"/>
</dbReference>
<keyword evidence="4" id="KW-0680">Restriction system</keyword>
<gene>
    <name evidence="9" type="ordered locus">Tresu_0713</name>
</gene>
<dbReference type="GO" id="GO:0009307">
    <property type="term" value="P:DNA restriction-modification system"/>
    <property type="evidence" value="ECO:0007669"/>
    <property type="project" value="UniProtKB-KW"/>
</dbReference>
<comment type="catalytic activity">
    <reaction evidence="5 8">
        <text>a 2'-deoxycytidine in DNA + S-adenosyl-L-methionine = a 5-methyl-2'-deoxycytidine in DNA + S-adenosyl-L-homocysteine + H(+)</text>
        <dbReference type="Rhea" id="RHEA:13681"/>
        <dbReference type="Rhea" id="RHEA-COMP:11369"/>
        <dbReference type="Rhea" id="RHEA-COMP:11370"/>
        <dbReference type="ChEBI" id="CHEBI:15378"/>
        <dbReference type="ChEBI" id="CHEBI:57856"/>
        <dbReference type="ChEBI" id="CHEBI:59789"/>
        <dbReference type="ChEBI" id="CHEBI:85452"/>
        <dbReference type="ChEBI" id="CHEBI:85454"/>
        <dbReference type="EC" id="2.1.1.37"/>
    </reaction>
</comment>
<proteinExistence type="inferred from homology"/>
<keyword evidence="1 6" id="KW-0489">Methyltransferase</keyword>
<evidence type="ECO:0000256" key="2">
    <source>
        <dbReference type="ARBA" id="ARBA00022679"/>
    </source>
</evidence>
<evidence type="ECO:0000256" key="5">
    <source>
        <dbReference type="ARBA" id="ARBA00047422"/>
    </source>
</evidence>
<dbReference type="NCBIfam" id="TIGR00675">
    <property type="entry name" value="dcm"/>
    <property type="match status" value="1"/>
</dbReference>
<keyword evidence="10" id="KW-1185">Reference proteome</keyword>
<dbReference type="EC" id="2.1.1.37" evidence="8"/>
<dbReference type="AlphaFoldDB" id="F2NVE1"/>
<evidence type="ECO:0000313" key="10">
    <source>
        <dbReference type="Proteomes" id="UP000006852"/>
    </source>
</evidence>
<evidence type="ECO:0000256" key="4">
    <source>
        <dbReference type="ARBA" id="ARBA00022747"/>
    </source>
</evidence>
<dbReference type="eggNOG" id="COG0270">
    <property type="taxonomic scope" value="Bacteria"/>
</dbReference>
<dbReference type="HOGENOM" id="CLU_006958_2_4_12"/>
<evidence type="ECO:0000256" key="7">
    <source>
        <dbReference type="RuleBase" id="RU000416"/>
    </source>
</evidence>
<evidence type="ECO:0000313" key="9">
    <source>
        <dbReference type="EMBL" id="AEB13651.1"/>
    </source>
</evidence>
<dbReference type="REBASE" id="34449">
    <property type="entry name" value="M.Tsu2489ORF713P"/>
</dbReference>
<organism evidence="9 10">
    <name type="scientific">Treponema succinifaciens (strain ATCC 33096 / DSM 2489 / 6091)</name>
    <dbReference type="NCBI Taxonomy" id="869209"/>
    <lineage>
        <taxon>Bacteria</taxon>
        <taxon>Pseudomonadati</taxon>
        <taxon>Spirochaetota</taxon>
        <taxon>Spirochaetia</taxon>
        <taxon>Spirochaetales</taxon>
        <taxon>Treponemataceae</taxon>
        <taxon>Treponema</taxon>
    </lineage>
</organism>
<dbReference type="KEGG" id="tsu:Tresu_0713"/>
<reference evidence="9 10" key="1">
    <citation type="journal article" date="2011" name="Stand. Genomic Sci.">
        <title>Complete genome sequence of Treponema succinifaciens type strain (6091).</title>
        <authorList>
            <person name="Han C."/>
            <person name="Gronow S."/>
            <person name="Teshima H."/>
            <person name="Lapidus A."/>
            <person name="Nolan M."/>
            <person name="Lucas S."/>
            <person name="Hammon N."/>
            <person name="Deshpande S."/>
            <person name="Cheng J.F."/>
            <person name="Zeytun A."/>
            <person name="Tapia R."/>
            <person name="Goodwin L."/>
            <person name="Pitluck S."/>
            <person name="Liolios K."/>
            <person name="Pagani I."/>
            <person name="Ivanova N."/>
            <person name="Mavromatis K."/>
            <person name="Mikhailova N."/>
            <person name="Huntemann M."/>
            <person name="Pati A."/>
            <person name="Chen A."/>
            <person name="Palaniappan K."/>
            <person name="Land M."/>
            <person name="Hauser L."/>
            <person name="Brambilla E.M."/>
            <person name="Rohde M."/>
            <person name="Goker M."/>
            <person name="Woyke T."/>
            <person name="Bristow J."/>
            <person name="Eisen J.A."/>
            <person name="Markowitz V."/>
            <person name="Hugenholtz P."/>
            <person name="Kyrpides N.C."/>
            <person name="Klenk H.P."/>
            <person name="Detter J.C."/>
        </authorList>
    </citation>
    <scope>NUCLEOTIDE SEQUENCE [LARGE SCALE GENOMIC DNA]</scope>
    <source>
        <strain evidence="10">ATCC 33096 / DSM 2489 / 6091</strain>
    </source>
</reference>
<feature type="active site" evidence="6">
    <location>
        <position position="80"/>
    </location>
</feature>
<evidence type="ECO:0000256" key="6">
    <source>
        <dbReference type="PROSITE-ProRule" id="PRU01016"/>
    </source>
</evidence>
<dbReference type="Proteomes" id="UP000006852">
    <property type="component" value="Chromosome"/>
</dbReference>
<dbReference type="PANTHER" id="PTHR10629:SF52">
    <property type="entry name" value="DNA (CYTOSINE-5)-METHYLTRANSFERASE 1"/>
    <property type="match status" value="1"/>
</dbReference>
<dbReference type="PROSITE" id="PS00094">
    <property type="entry name" value="C5_MTASE_1"/>
    <property type="match status" value="1"/>
</dbReference>
<evidence type="ECO:0000256" key="1">
    <source>
        <dbReference type="ARBA" id="ARBA00022603"/>
    </source>
</evidence>
<dbReference type="Gene3D" id="3.90.120.10">
    <property type="entry name" value="DNA Methylase, subunit A, domain 2"/>
    <property type="match status" value="1"/>
</dbReference>
<evidence type="ECO:0000256" key="8">
    <source>
        <dbReference type="RuleBase" id="RU000417"/>
    </source>
</evidence>
<dbReference type="STRING" id="869209.Tresu_0713"/>
<dbReference type="RefSeq" id="WP_013700950.1">
    <property type="nucleotide sequence ID" value="NC_015385.1"/>
</dbReference>
<comment type="similarity">
    <text evidence="6 7">Belongs to the class I-like SAM-binding methyltransferase superfamily. C5-methyltransferase family.</text>
</comment>
<name>F2NVE1_TRES6</name>
<dbReference type="OrthoDB" id="9813719at2"/>
<dbReference type="PRINTS" id="PR00105">
    <property type="entry name" value="C5METTRFRASE"/>
</dbReference>
<dbReference type="GeneID" id="302997902"/>
<dbReference type="PROSITE" id="PS51679">
    <property type="entry name" value="SAM_MT_C5"/>
    <property type="match status" value="1"/>
</dbReference>
<dbReference type="SUPFAM" id="SSF53335">
    <property type="entry name" value="S-adenosyl-L-methionine-dependent methyltransferases"/>
    <property type="match status" value="1"/>
</dbReference>
<dbReference type="InterPro" id="IPR018117">
    <property type="entry name" value="C5_DNA_meth_AS"/>
</dbReference>
<dbReference type="Gene3D" id="3.40.50.150">
    <property type="entry name" value="Vaccinia Virus protein VP39"/>
    <property type="match status" value="1"/>
</dbReference>
<reference evidence="10" key="2">
    <citation type="submission" date="2011-04" db="EMBL/GenBank/DDBJ databases">
        <title>The complete genome of chromosome of Treponema succinifaciens DSM 2489.</title>
        <authorList>
            <person name="Lucas S."/>
            <person name="Copeland A."/>
            <person name="Lapidus A."/>
            <person name="Bruce D."/>
            <person name="Goodwin L."/>
            <person name="Pitluck S."/>
            <person name="Peters L."/>
            <person name="Kyrpides N."/>
            <person name="Mavromatis K."/>
            <person name="Ivanova N."/>
            <person name="Ovchinnikova G."/>
            <person name="Teshima H."/>
            <person name="Detter J.C."/>
            <person name="Tapia R."/>
            <person name="Han C."/>
            <person name="Land M."/>
            <person name="Hauser L."/>
            <person name="Markowitz V."/>
            <person name="Cheng J.-F."/>
            <person name="Hugenholtz P."/>
            <person name="Woyke T."/>
            <person name="Wu D."/>
            <person name="Gronow S."/>
            <person name="Wellnitz S."/>
            <person name="Brambilla E."/>
            <person name="Klenk H.-P."/>
            <person name="Eisen J.A."/>
        </authorList>
    </citation>
    <scope>NUCLEOTIDE SEQUENCE [LARGE SCALE GENOMIC DNA]</scope>
    <source>
        <strain evidence="10">ATCC 33096 / DSM 2489 / 6091</strain>
    </source>
</reference>
<evidence type="ECO:0000256" key="3">
    <source>
        <dbReference type="ARBA" id="ARBA00022691"/>
    </source>
</evidence>